<evidence type="ECO:0000313" key="3">
    <source>
        <dbReference type="Proteomes" id="UP000594638"/>
    </source>
</evidence>
<name>A0A8S0TNB4_OLEEU</name>
<feature type="transmembrane region" description="Helical" evidence="1">
    <location>
        <begin position="99"/>
        <end position="117"/>
    </location>
</feature>
<evidence type="ECO:0000256" key="1">
    <source>
        <dbReference type="SAM" id="Phobius"/>
    </source>
</evidence>
<reference evidence="2 3" key="1">
    <citation type="submission" date="2019-12" db="EMBL/GenBank/DDBJ databases">
        <authorList>
            <person name="Alioto T."/>
            <person name="Alioto T."/>
            <person name="Gomez Garrido J."/>
        </authorList>
    </citation>
    <scope>NUCLEOTIDE SEQUENCE [LARGE SCALE GENOMIC DNA]</scope>
</reference>
<protein>
    <submittedName>
        <fullName evidence="2">Uncharacterized protein</fullName>
    </submittedName>
</protein>
<dbReference type="EMBL" id="CACTIH010007271">
    <property type="protein sequence ID" value="CAA3007275.1"/>
    <property type="molecule type" value="Genomic_DNA"/>
</dbReference>
<proteinExistence type="predicted"/>
<accession>A0A8S0TNB4</accession>
<keyword evidence="1" id="KW-1133">Transmembrane helix</keyword>
<dbReference type="AlphaFoldDB" id="A0A8S0TNB4"/>
<comment type="caution">
    <text evidence="2">The sequence shown here is derived from an EMBL/GenBank/DDBJ whole genome shotgun (WGS) entry which is preliminary data.</text>
</comment>
<dbReference type="Gramene" id="OE9A100317T1">
    <property type="protein sequence ID" value="OE9A100317C1"/>
    <property type="gene ID" value="OE9A100317"/>
</dbReference>
<keyword evidence="3" id="KW-1185">Reference proteome</keyword>
<dbReference type="Proteomes" id="UP000594638">
    <property type="component" value="Unassembled WGS sequence"/>
</dbReference>
<gene>
    <name evidence="2" type="ORF">OLEA9_A100317</name>
</gene>
<organism evidence="2 3">
    <name type="scientific">Olea europaea subsp. europaea</name>
    <dbReference type="NCBI Taxonomy" id="158383"/>
    <lineage>
        <taxon>Eukaryota</taxon>
        <taxon>Viridiplantae</taxon>
        <taxon>Streptophyta</taxon>
        <taxon>Embryophyta</taxon>
        <taxon>Tracheophyta</taxon>
        <taxon>Spermatophyta</taxon>
        <taxon>Magnoliopsida</taxon>
        <taxon>eudicotyledons</taxon>
        <taxon>Gunneridae</taxon>
        <taxon>Pentapetalae</taxon>
        <taxon>asterids</taxon>
        <taxon>lamiids</taxon>
        <taxon>Lamiales</taxon>
        <taxon>Oleaceae</taxon>
        <taxon>Oleeae</taxon>
        <taxon>Olea</taxon>
    </lineage>
</organism>
<sequence length="150" mass="16712">MRKLGSHSWQYMPAIVGRGGTVTKRIRNHGGNPIAKEPKEVAVCFNTQPLVLLRHRRHSCNVAPLCVDAQHRAASLCEVLELRHSAVPLRAKLRSQHHLWRFCGIGISYGGFYGDFAMIYVVILWHVFVVAFEVMVLQVVVVFGGGGRPG</sequence>
<keyword evidence="1" id="KW-0812">Transmembrane</keyword>
<feature type="transmembrane region" description="Helical" evidence="1">
    <location>
        <begin position="123"/>
        <end position="144"/>
    </location>
</feature>
<evidence type="ECO:0000313" key="2">
    <source>
        <dbReference type="EMBL" id="CAA3007275.1"/>
    </source>
</evidence>
<keyword evidence="1" id="KW-0472">Membrane</keyword>